<comment type="caution">
    <text evidence="2">The sequence shown here is derived from an EMBL/GenBank/DDBJ whole genome shotgun (WGS) entry which is preliminary data.</text>
</comment>
<reference evidence="2 3" key="1">
    <citation type="journal article" date="2023" name="Elife">
        <title>Identification of key yeast species and microbe-microbe interactions impacting larval growth of Drosophila in the wild.</title>
        <authorList>
            <person name="Mure A."/>
            <person name="Sugiura Y."/>
            <person name="Maeda R."/>
            <person name="Honda K."/>
            <person name="Sakurai N."/>
            <person name="Takahashi Y."/>
            <person name="Watada M."/>
            <person name="Katoh T."/>
            <person name="Gotoh A."/>
            <person name="Gotoh Y."/>
            <person name="Taniguchi I."/>
            <person name="Nakamura K."/>
            <person name="Hayashi T."/>
            <person name="Katayama T."/>
            <person name="Uemura T."/>
            <person name="Hattori Y."/>
        </authorList>
    </citation>
    <scope>NUCLEOTIDE SEQUENCE [LARGE SCALE GENOMIC DNA]</scope>
    <source>
        <strain evidence="2 3">SC-9</strain>
    </source>
</reference>
<dbReference type="RefSeq" id="XP_064853764.1">
    <property type="nucleotide sequence ID" value="XM_064997692.1"/>
</dbReference>
<dbReference type="InterPro" id="IPR001585">
    <property type="entry name" value="TAL/FSA"/>
</dbReference>
<dbReference type="GeneID" id="90074743"/>
<proteinExistence type="predicted"/>
<protein>
    <recommendedName>
        <fullName evidence="4">Transaldolase</fullName>
    </recommendedName>
</protein>
<evidence type="ECO:0008006" key="4">
    <source>
        <dbReference type="Google" id="ProtNLM"/>
    </source>
</evidence>
<dbReference type="Gene3D" id="3.20.20.70">
    <property type="entry name" value="Aldolase class I"/>
    <property type="match status" value="1"/>
</dbReference>
<dbReference type="Proteomes" id="UP001360560">
    <property type="component" value="Unassembled WGS sequence"/>
</dbReference>
<evidence type="ECO:0000313" key="3">
    <source>
        <dbReference type="Proteomes" id="UP001360560"/>
    </source>
</evidence>
<keyword evidence="1" id="KW-0704">Schiff base</keyword>
<organism evidence="2 3">
    <name type="scientific">Saccharomycopsis crataegensis</name>
    <dbReference type="NCBI Taxonomy" id="43959"/>
    <lineage>
        <taxon>Eukaryota</taxon>
        <taxon>Fungi</taxon>
        <taxon>Dikarya</taxon>
        <taxon>Ascomycota</taxon>
        <taxon>Saccharomycotina</taxon>
        <taxon>Saccharomycetes</taxon>
        <taxon>Saccharomycopsidaceae</taxon>
        <taxon>Saccharomycopsis</taxon>
    </lineage>
</organism>
<evidence type="ECO:0000256" key="1">
    <source>
        <dbReference type="ARBA" id="ARBA00023270"/>
    </source>
</evidence>
<dbReference type="GO" id="GO:0005975">
    <property type="term" value="P:carbohydrate metabolic process"/>
    <property type="evidence" value="ECO:0007669"/>
    <property type="project" value="InterPro"/>
</dbReference>
<dbReference type="PANTHER" id="PTHR10683">
    <property type="entry name" value="TRANSALDOLASE"/>
    <property type="match status" value="1"/>
</dbReference>
<dbReference type="SUPFAM" id="SSF51569">
    <property type="entry name" value="Aldolase"/>
    <property type="match status" value="1"/>
</dbReference>
<evidence type="ECO:0000313" key="2">
    <source>
        <dbReference type="EMBL" id="GMM36768.1"/>
    </source>
</evidence>
<sequence length="351" mass="37784">MPITNAATNSIYDAVAAVSNISLDTMSVEERDYFKSEHGIEFLNSTSNQGICFGNWLSHPQNVVKAAKLVSESVSVPKSVSAPDFDEFVSKVIVQAIAVTGSLQSKGIKNCVLSQINPDLANDTEAIVKYATAIINAYAVVGVDKSKVIIKLPITWESMQAAKQLTASGIQCLGTVCHTLEQAVLAAEAGCVAISPYVDDLGVNIDPSSYVVKPLEENYGYQMTKQVHMYYRAYGIKTINCIAATIGLDVILALSGVDEMTIPVVALYKMINTSVPEGVVTPGLKKTYTKEEAGPELSFINGGADAYNKAFESNKIGVERYHLAINTFSSFQKKAEVLVKNCLVEYGIVKA</sequence>
<name>A0AAV5QPG9_9ASCO</name>
<dbReference type="Pfam" id="PF00923">
    <property type="entry name" value="TAL_FSA"/>
    <property type="match status" value="1"/>
</dbReference>
<dbReference type="InterPro" id="IPR013785">
    <property type="entry name" value="Aldolase_TIM"/>
</dbReference>
<keyword evidence="3" id="KW-1185">Reference proteome</keyword>
<dbReference type="EMBL" id="BTFZ01000011">
    <property type="protein sequence ID" value="GMM36768.1"/>
    <property type="molecule type" value="Genomic_DNA"/>
</dbReference>
<dbReference type="GO" id="GO:0004801">
    <property type="term" value="F:transaldolase activity"/>
    <property type="evidence" value="ECO:0007669"/>
    <property type="project" value="TreeGrafter"/>
</dbReference>
<dbReference type="PANTHER" id="PTHR10683:SF34">
    <property type="entry name" value="TRANSALDOLASE"/>
    <property type="match status" value="1"/>
</dbReference>
<dbReference type="AlphaFoldDB" id="A0AAV5QPG9"/>
<dbReference type="GO" id="GO:0009052">
    <property type="term" value="P:pentose-phosphate shunt, non-oxidative branch"/>
    <property type="evidence" value="ECO:0007669"/>
    <property type="project" value="TreeGrafter"/>
</dbReference>
<gene>
    <name evidence="2" type="ORF">DASC09_040930</name>
</gene>
<accession>A0AAV5QPG9</accession>